<evidence type="ECO:0000256" key="9">
    <source>
        <dbReference type="SAM" id="Phobius"/>
    </source>
</evidence>
<protein>
    <recommendedName>
        <fullName evidence="3 8">Cytochrome c oxidase subunit 3</fullName>
    </recommendedName>
</protein>
<name>A0A2I6QCU5_MALRS</name>
<gene>
    <name evidence="11" type="primary">cox3</name>
</gene>
<proteinExistence type="inferred from homology"/>
<feature type="transmembrane region" description="Helical" evidence="9">
    <location>
        <begin position="27"/>
        <end position="46"/>
    </location>
</feature>
<dbReference type="PANTHER" id="PTHR11403">
    <property type="entry name" value="CYTOCHROME C OXIDASE SUBUNIT III"/>
    <property type="match status" value="1"/>
</dbReference>
<keyword evidence="6 9" id="KW-1133">Transmembrane helix</keyword>
<evidence type="ECO:0000256" key="8">
    <source>
        <dbReference type="RuleBase" id="RU003375"/>
    </source>
</evidence>
<dbReference type="InterPro" id="IPR013833">
    <property type="entry name" value="Cyt_c_oxidase_su3_a-hlx"/>
</dbReference>
<keyword evidence="11" id="KW-0560">Oxidoreductase</keyword>
<feature type="transmembrane region" description="Helical" evidence="9">
    <location>
        <begin position="181"/>
        <end position="202"/>
    </location>
</feature>
<accession>A0A2I6QCU5</accession>
<dbReference type="GO" id="GO:0016020">
    <property type="term" value="C:membrane"/>
    <property type="evidence" value="ECO:0007669"/>
    <property type="project" value="UniProtKB-SubCell"/>
</dbReference>
<dbReference type="Gene3D" id="1.20.120.80">
    <property type="entry name" value="Cytochrome c oxidase, subunit III, four-helix bundle"/>
    <property type="match status" value="1"/>
</dbReference>
<evidence type="ECO:0000256" key="6">
    <source>
        <dbReference type="ARBA" id="ARBA00022989"/>
    </source>
</evidence>
<evidence type="ECO:0000256" key="4">
    <source>
        <dbReference type="ARBA" id="ARBA00022692"/>
    </source>
</evidence>
<dbReference type="InterPro" id="IPR035973">
    <property type="entry name" value="Cyt_c_oxidase_su3-like_sf"/>
</dbReference>
<feature type="transmembrane region" description="Helical" evidence="9">
    <location>
        <begin position="58"/>
        <end position="76"/>
    </location>
</feature>
<dbReference type="GO" id="GO:0004129">
    <property type="term" value="F:cytochrome-c oxidase activity"/>
    <property type="evidence" value="ECO:0007669"/>
    <property type="project" value="InterPro"/>
</dbReference>
<dbReference type="GO" id="GO:0006123">
    <property type="term" value="P:mitochondrial electron transport, cytochrome c to oxygen"/>
    <property type="evidence" value="ECO:0007669"/>
    <property type="project" value="TreeGrafter"/>
</dbReference>
<keyword evidence="5" id="KW-1278">Translocase</keyword>
<dbReference type="AlphaFoldDB" id="A0A2I6QCU5"/>
<keyword evidence="4 8" id="KW-0812">Transmembrane</keyword>
<dbReference type="PROSITE" id="PS50253">
    <property type="entry name" value="COX3"/>
    <property type="match status" value="1"/>
</dbReference>
<dbReference type="CDD" id="cd01665">
    <property type="entry name" value="Cyt_c_Oxidase_III"/>
    <property type="match status" value="1"/>
</dbReference>
<evidence type="ECO:0000313" key="11">
    <source>
        <dbReference type="EMBL" id="AUN28185.1"/>
    </source>
</evidence>
<evidence type="ECO:0000259" key="10">
    <source>
        <dbReference type="PROSITE" id="PS50253"/>
    </source>
</evidence>
<reference evidence="11" key="1">
    <citation type="submission" date="2017-04" db="EMBL/GenBank/DDBJ databases">
        <authorList>
            <person name="Afonso C.L."/>
            <person name="Miller P.J."/>
            <person name="Scott M.A."/>
            <person name="Spackman E."/>
            <person name="Goraichik I."/>
            <person name="Dimitrov K.M."/>
            <person name="Suarez D.L."/>
            <person name="Swayne D.E."/>
        </authorList>
    </citation>
    <scope>NUCLEOTIDE SEQUENCE</scope>
</reference>
<comment type="similarity">
    <text evidence="2 8">Belongs to the cytochrome c oxidase subunit 3 family.</text>
</comment>
<evidence type="ECO:0000256" key="7">
    <source>
        <dbReference type="ARBA" id="ARBA00023136"/>
    </source>
</evidence>
<feature type="transmembrane region" description="Helical" evidence="9">
    <location>
        <begin position="214"/>
        <end position="237"/>
    </location>
</feature>
<feature type="transmembrane region" description="Helical" evidence="9">
    <location>
        <begin position="258"/>
        <end position="279"/>
    </location>
</feature>
<feature type="domain" description="Heme-copper oxidase subunit III family profile" evidence="10">
    <location>
        <begin position="15"/>
        <end position="279"/>
    </location>
</feature>
<feature type="transmembrane region" description="Helical" evidence="9">
    <location>
        <begin position="96"/>
        <end position="120"/>
    </location>
</feature>
<dbReference type="InterPro" id="IPR000298">
    <property type="entry name" value="Cyt_c_oxidase-like_su3"/>
</dbReference>
<keyword evidence="8 11" id="KW-0496">Mitochondrion</keyword>
<geneLocation type="mitochondrion" evidence="11"/>
<organism evidence="11">
    <name type="scientific">Malassezia restricta</name>
    <name type="common">Seborrheic dermatitis infection agent</name>
    <dbReference type="NCBI Taxonomy" id="76775"/>
    <lineage>
        <taxon>Eukaryota</taxon>
        <taxon>Fungi</taxon>
        <taxon>Dikarya</taxon>
        <taxon>Basidiomycota</taxon>
        <taxon>Ustilaginomycotina</taxon>
        <taxon>Malasseziomycetes</taxon>
        <taxon>Malasseziales</taxon>
        <taxon>Malasseziaceae</taxon>
        <taxon>Malassezia</taxon>
    </lineage>
</organism>
<dbReference type="EMBL" id="KY911093">
    <property type="protein sequence ID" value="AUN28164.1"/>
    <property type="molecule type" value="Genomic_DNA"/>
</dbReference>
<evidence type="ECO:0000256" key="1">
    <source>
        <dbReference type="ARBA" id="ARBA00004141"/>
    </source>
</evidence>
<sequence length="334" mass="37588">MNNLANLQAQRNQFQLFPFHMVTASPWPMFISFSLLILTMGSVVYIQGYASPFGDSGISLVLLGFISTALCLALWLRDVVTEGTFLGDHTIPVQKGLSLGMVFFIITEVFFFISIFWALFHSSLSPDVALGGQWPPVGIESINPFELPLLNTILLLTSGATVTYSHHAVINKNRAGAISGLILTVVLATVFTICQGIEYYNAPFAISDGVYGSTFYLSTGFHGIHVIVGTIMLAVSLGRMIQYHFTNTHHVGYESSILYWHFVDVVWLFLFVSVYWYGGLIQRLIPYWFYMNIPSLENNFVYCIMYTCIIYMSSITCILFLLIFLLLVLSYLHY</sequence>
<dbReference type="PANTHER" id="PTHR11403:SF7">
    <property type="entry name" value="CYTOCHROME C OXIDASE SUBUNIT 3"/>
    <property type="match status" value="1"/>
</dbReference>
<dbReference type="GO" id="GO:0005739">
    <property type="term" value="C:mitochondrion"/>
    <property type="evidence" value="ECO:0007669"/>
    <property type="project" value="TreeGrafter"/>
</dbReference>
<dbReference type="VEuPathDB" id="FungiDB:DNF11_4087"/>
<comment type="subcellular location">
    <subcellularLocation>
        <location evidence="1">Membrane</location>
        <topology evidence="1">Multi-pass membrane protein</topology>
    </subcellularLocation>
</comment>
<evidence type="ECO:0000256" key="3">
    <source>
        <dbReference type="ARBA" id="ARBA00015944"/>
    </source>
</evidence>
<dbReference type="SUPFAM" id="SSF81452">
    <property type="entry name" value="Cytochrome c oxidase subunit III-like"/>
    <property type="match status" value="1"/>
</dbReference>
<dbReference type="EMBL" id="KY911094">
    <property type="protein sequence ID" value="AUN28185.1"/>
    <property type="molecule type" value="Genomic_DNA"/>
</dbReference>
<dbReference type="InterPro" id="IPR024791">
    <property type="entry name" value="Cyt_c/ubiquinol_Oxase_su3"/>
</dbReference>
<comment type="function">
    <text evidence="8">Component of the cytochrome c oxidase, the last enzyme in the mitochondrial electron transport chain which drives oxidative phosphorylation. The respiratory chain contains 3 multisubunit complexes succinate dehydrogenase (complex II, CII), ubiquinol-cytochrome c oxidoreductase (cytochrome b-c1 complex, complex III, CIII) and cytochrome c oxidase (complex IV, CIV), that cooperate to transfer electrons derived from NADH and succinate to molecular oxygen, creating an electrochemical gradient over the inner membrane that drives transmembrane transport and the ATP synthase. Cytochrome c oxidase is the component of the respiratory chain that catalyzes the reduction of oxygen to water. Electrons originating from reduced cytochrome c in the intermembrane space (IMS) are transferred via the dinuclear copper A center (CU(A)) of subunit 2 and heme A of subunit 1 to the active site in subunit 1, a binuclear center (BNC) formed by heme A3 and copper B (CU(B)). The BNC reduces molecular oxygen to 2 water molecules using 4 electrons from cytochrome c in the IMS and 4 protons from the mitochondrial matrix.</text>
</comment>
<keyword evidence="7 9" id="KW-0472">Membrane</keyword>
<evidence type="ECO:0000256" key="5">
    <source>
        <dbReference type="ARBA" id="ARBA00022967"/>
    </source>
</evidence>
<dbReference type="FunFam" id="1.20.120.80:FF:000002">
    <property type="entry name" value="Cytochrome c oxidase subunit 3"/>
    <property type="match status" value="1"/>
</dbReference>
<evidence type="ECO:0000256" key="2">
    <source>
        <dbReference type="ARBA" id="ARBA00010581"/>
    </source>
</evidence>
<dbReference type="InterPro" id="IPR033945">
    <property type="entry name" value="Cyt_c_oxase_su3_dom"/>
</dbReference>
<feature type="transmembrane region" description="Helical" evidence="9">
    <location>
        <begin position="299"/>
        <end position="332"/>
    </location>
</feature>
<dbReference type="Pfam" id="PF00510">
    <property type="entry name" value="COX3"/>
    <property type="match status" value="1"/>
</dbReference>
<dbReference type="GO" id="GO:0016491">
    <property type="term" value="F:oxidoreductase activity"/>
    <property type="evidence" value="ECO:0007669"/>
    <property type="project" value="UniProtKB-KW"/>
</dbReference>
<dbReference type="VEuPathDB" id="FungiDB:MRET_m0004"/>
<dbReference type="Gene3D" id="1.10.287.70">
    <property type="match status" value="1"/>
</dbReference>